<dbReference type="InterPro" id="IPR006357">
    <property type="entry name" value="HAD-SF_hydro_IIA"/>
</dbReference>
<accession>A0A6J5YAR7</accession>
<dbReference type="InterPro" id="IPR023214">
    <property type="entry name" value="HAD_sf"/>
</dbReference>
<evidence type="ECO:0000313" key="1">
    <source>
        <dbReference type="EMBL" id="CAB4323294.1"/>
    </source>
</evidence>
<reference evidence="1" key="1">
    <citation type="submission" date="2020-05" db="EMBL/GenBank/DDBJ databases">
        <authorList>
            <person name="Chiriac C."/>
            <person name="Salcher M."/>
            <person name="Ghai R."/>
            <person name="Kavagutti S V."/>
        </authorList>
    </citation>
    <scope>NUCLEOTIDE SEQUENCE</scope>
</reference>
<dbReference type="GO" id="GO:0016791">
    <property type="term" value="F:phosphatase activity"/>
    <property type="evidence" value="ECO:0007669"/>
    <property type="project" value="TreeGrafter"/>
</dbReference>
<sequence>MAWVLDLDGVVWLGDEPIPGAADAVALLQSSGQRVAFVTNNSYTRRSSVIEKLARHGIDAADLVFTSAMAAASLIDPGTRVMVCAGPGVVEELHRRGCETIDASDEGAADWGAEVVVVGFHRTFDYQRMRIASTAVRDGARLVGTNTDSTYPTPTGPIPGAGSILASIVTASGSQPDLAGKPHDPMARMVSSVVGPDGIVVGDRADTDGAFAVRMGYRFGLVLSGVTAAADLPTDPPADLIADDLLSLVHATLSGSEVGL</sequence>
<dbReference type="Pfam" id="PF13344">
    <property type="entry name" value="Hydrolase_6"/>
    <property type="match status" value="1"/>
</dbReference>
<dbReference type="SUPFAM" id="SSF56784">
    <property type="entry name" value="HAD-like"/>
    <property type="match status" value="1"/>
</dbReference>
<dbReference type="InterPro" id="IPR036412">
    <property type="entry name" value="HAD-like_sf"/>
</dbReference>
<dbReference type="EMBL" id="CAEMXZ010000036">
    <property type="protein sequence ID" value="CAB4323294.1"/>
    <property type="molecule type" value="Genomic_DNA"/>
</dbReference>
<dbReference type="NCBIfam" id="TIGR01460">
    <property type="entry name" value="HAD-SF-IIA"/>
    <property type="match status" value="1"/>
</dbReference>
<dbReference type="EMBL" id="CAFBNC010000040">
    <property type="protein sequence ID" value="CAB4935975.1"/>
    <property type="molecule type" value="Genomic_DNA"/>
</dbReference>
<gene>
    <name evidence="1" type="ORF">UFOPK1392_01046</name>
    <name evidence="2" type="ORF">UFOPK3733_00970</name>
</gene>
<name>A0A6J5YAR7_9ZZZZ</name>
<protein>
    <submittedName>
        <fullName evidence="1">Unannotated protein</fullName>
    </submittedName>
</protein>
<dbReference type="Gene3D" id="3.40.50.1000">
    <property type="entry name" value="HAD superfamily/HAD-like"/>
    <property type="match status" value="2"/>
</dbReference>
<proteinExistence type="predicted"/>
<dbReference type="GO" id="GO:0005737">
    <property type="term" value="C:cytoplasm"/>
    <property type="evidence" value="ECO:0007669"/>
    <property type="project" value="TreeGrafter"/>
</dbReference>
<organism evidence="1">
    <name type="scientific">freshwater metagenome</name>
    <dbReference type="NCBI Taxonomy" id="449393"/>
    <lineage>
        <taxon>unclassified sequences</taxon>
        <taxon>metagenomes</taxon>
        <taxon>ecological metagenomes</taxon>
    </lineage>
</organism>
<dbReference type="PANTHER" id="PTHR19288">
    <property type="entry name" value="4-NITROPHENYLPHOSPHATASE-RELATED"/>
    <property type="match status" value="1"/>
</dbReference>
<dbReference type="Pfam" id="PF13242">
    <property type="entry name" value="Hydrolase_like"/>
    <property type="match status" value="1"/>
</dbReference>
<dbReference type="PANTHER" id="PTHR19288:SF46">
    <property type="entry name" value="HALOACID DEHALOGENASE-LIKE HYDROLASE DOMAIN-CONTAINING PROTEIN 2"/>
    <property type="match status" value="1"/>
</dbReference>
<evidence type="ECO:0000313" key="2">
    <source>
        <dbReference type="EMBL" id="CAB4935975.1"/>
    </source>
</evidence>
<dbReference type="AlphaFoldDB" id="A0A6J5YAR7"/>